<dbReference type="Proteomes" id="UP001187192">
    <property type="component" value="Unassembled WGS sequence"/>
</dbReference>
<accession>A0AA88A1E3</accession>
<protein>
    <submittedName>
        <fullName evidence="1">Uncharacterized protein</fullName>
    </submittedName>
</protein>
<dbReference type="EMBL" id="BTGU01000022">
    <property type="protein sequence ID" value="GMN46353.1"/>
    <property type="molecule type" value="Genomic_DNA"/>
</dbReference>
<evidence type="ECO:0000313" key="1">
    <source>
        <dbReference type="EMBL" id="GMN46353.1"/>
    </source>
</evidence>
<sequence length="17" mass="1889">MSSIRRENLGPKIMLSG</sequence>
<gene>
    <name evidence="1" type="ORF">TIFTF001_015543</name>
</gene>
<evidence type="ECO:0000313" key="2">
    <source>
        <dbReference type="Proteomes" id="UP001187192"/>
    </source>
</evidence>
<keyword evidence="2" id="KW-1185">Reference proteome</keyword>
<comment type="caution">
    <text evidence="1">The sequence shown here is derived from an EMBL/GenBank/DDBJ whole genome shotgun (WGS) entry which is preliminary data.</text>
</comment>
<reference evidence="1" key="1">
    <citation type="submission" date="2023-07" db="EMBL/GenBank/DDBJ databases">
        <title>draft genome sequence of fig (Ficus carica).</title>
        <authorList>
            <person name="Takahashi T."/>
            <person name="Nishimura K."/>
        </authorList>
    </citation>
    <scope>NUCLEOTIDE SEQUENCE</scope>
</reference>
<name>A0AA88A1E3_FICCA</name>
<proteinExistence type="predicted"/>
<organism evidence="1 2">
    <name type="scientific">Ficus carica</name>
    <name type="common">Common fig</name>
    <dbReference type="NCBI Taxonomy" id="3494"/>
    <lineage>
        <taxon>Eukaryota</taxon>
        <taxon>Viridiplantae</taxon>
        <taxon>Streptophyta</taxon>
        <taxon>Embryophyta</taxon>
        <taxon>Tracheophyta</taxon>
        <taxon>Spermatophyta</taxon>
        <taxon>Magnoliopsida</taxon>
        <taxon>eudicotyledons</taxon>
        <taxon>Gunneridae</taxon>
        <taxon>Pentapetalae</taxon>
        <taxon>rosids</taxon>
        <taxon>fabids</taxon>
        <taxon>Rosales</taxon>
        <taxon>Moraceae</taxon>
        <taxon>Ficeae</taxon>
        <taxon>Ficus</taxon>
    </lineage>
</organism>
<dbReference type="AlphaFoldDB" id="A0AA88A1E3"/>